<protein>
    <recommendedName>
        <fullName evidence="1">RNHCP domain-containing protein</fullName>
    </recommendedName>
</protein>
<evidence type="ECO:0000313" key="2">
    <source>
        <dbReference type="EMBL" id="PIS38761.1"/>
    </source>
</evidence>
<feature type="domain" description="RNHCP" evidence="1">
    <location>
        <begin position="11"/>
        <end position="93"/>
    </location>
</feature>
<dbReference type="EMBL" id="PEYE01000035">
    <property type="protein sequence ID" value="PIS38761.1"/>
    <property type="molecule type" value="Genomic_DNA"/>
</dbReference>
<dbReference type="InterPro" id="IPR024439">
    <property type="entry name" value="RNHCP"/>
</dbReference>
<gene>
    <name evidence="2" type="ORF">COT34_02090</name>
</gene>
<reference evidence="3" key="1">
    <citation type="submission" date="2017-09" db="EMBL/GenBank/DDBJ databases">
        <title>Depth-based differentiation of microbial function through sediment-hosted aquifers and enrichment of novel symbionts in the deep terrestrial subsurface.</title>
        <authorList>
            <person name="Probst A.J."/>
            <person name="Ladd B."/>
            <person name="Jarett J.K."/>
            <person name="Geller-Mcgrath D.E."/>
            <person name="Sieber C.M.K."/>
            <person name="Emerson J.B."/>
            <person name="Anantharaman K."/>
            <person name="Thomas B.C."/>
            <person name="Malmstrom R."/>
            <person name="Stieglmeier M."/>
            <person name="Klingl A."/>
            <person name="Woyke T."/>
            <person name="Ryan C.M."/>
            <person name="Banfield J.F."/>
        </authorList>
    </citation>
    <scope>NUCLEOTIDE SEQUENCE [LARGE SCALE GENOMIC DNA]</scope>
</reference>
<accession>A0A2M6T0B0</accession>
<dbReference type="AlphaFoldDB" id="A0A2M6T0B0"/>
<name>A0A2M6T0B0_9BACT</name>
<sequence length="103" mass="11768">MRKSGFQKRLEDFTCEHCGDKVKGTGYTDHCSQCLWSKHTDIMPGDRQNKCQGIMKPVAVLARDRSYVIYYQCQRCGAEHRVKAAANDNSDEILKLISKPIPF</sequence>
<proteinExistence type="predicted"/>
<evidence type="ECO:0000259" key="1">
    <source>
        <dbReference type="Pfam" id="PF12647"/>
    </source>
</evidence>
<comment type="caution">
    <text evidence="2">The sequence shown here is derived from an EMBL/GenBank/DDBJ whole genome shotgun (WGS) entry which is preliminary data.</text>
</comment>
<dbReference type="Pfam" id="PF12647">
    <property type="entry name" value="RNHCP"/>
    <property type="match status" value="1"/>
</dbReference>
<organism evidence="2 3">
    <name type="scientific">Candidatus Nealsonbacteria bacterium CG08_land_8_20_14_0_20_43_11</name>
    <dbReference type="NCBI Taxonomy" id="1974706"/>
    <lineage>
        <taxon>Bacteria</taxon>
        <taxon>Candidatus Nealsoniibacteriota</taxon>
    </lineage>
</organism>
<dbReference type="Proteomes" id="UP000229390">
    <property type="component" value="Unassembled WGS sequence"/>
</dbReference>
<evidence type="ECO:0000313" key="3">
    <source>
        <dbReference type="Proteomes" id="UP000229390"/>
    </source>
</evidence>